<sequence>MGVGGDEEESWSRFSGRRVSSSGEETHSLKQLPIAGWLEASVRKVGSSHILNNCVEYLPRLLDGKDCVINVVIDIVYGLLATSLLIMRHNRFTIAGWLEASVRKVGSSHTLNNWVEYLPRLLDEKDCVINVELEIVYDSIDLDGLLATSLLIMRHNRFTIAGWLEASGKKVGSSTLNNWWNTYQTYR</sequence>
<gene>
    <name evidence="1" type="ORF">JTE90_007110</name>
</gene>
<comment type="caution">
    <text evidence="1">The sequence shown here is derived from an EMBL/GenBank/DDBJ whole genome shotgun (WGS) entry which is preliminary data.</text>
</comment>
<dbReference type="AlphaFoldDB" id="A0AAV6VTN1"/>
<reference evidence="1 2" key="1">
    <citation type="journal article" date="2022" name="Nat. Ecol. Evol.">
        <title>A masculinizing supergene underlies an exaggerated male reproductive morph in a spider.</title>
        <authorList>
            <person name="Hendrickx F."/>
            <person name="De Corte Z."/>
            <person name="Sonet G."/>
            <person name="Van Belleghem S.M."/>
            <person name="Kostlbacher S."/>
            <person name="Vangestel C."/>
        </authorList>
    </citation>
    <scope>NUCLEOTIDE SEQUENCE [LARGE SCALE GENOMIC DNA]</scope>
    <source>
        <strain evidence="1">W744_W776</strain>
    </source>
</reference>
<evidence type="ECO:0000313" key="1">
    <source>
        <dbReference type="EMBL" id="KAG8198806.1"/>
    </source>
</evidence>
<accession>A0AAV6VTN1</accession>
<organism evidence="1 2">
    <name type="scientific">Oedothorax gibbosus</name>
    <dbReference type="NCBI Taxonomy" id="931172"/>
    <lineage>
        <taxon>Eukaryota</taxon>
        <taxon>Metazoa</taxon>
        <taxon>Ecdysozoa</taxon>
        <taxon>Arthropoda</taxon>
        <taxon>Chelicerata</taxon>
        <taxon>Arachnida</taxon>
        <taxon>Araneae</taxon>
        <taxon>Araneomorphae</taxon>
        <taxon>Entelegynae</taxon>
        <taxon>Araneoidea</taxon>
        <taxon>Linyphiidae</taxon>
        <taxon>Erigoninae</taxon>
        <taxon>Oedothorax</taxon>
    </lineage>
</organism>
<keyword evidence="2" id="KW-1185">Reference proteome</keyword>
<dbReference type="EMBL" id="JAFNEN010000035">
    <property type="protein sequence ID" value="KAG8198806.1"/>
    <property type="molecule type" value="Genomic_DNA"/>
</dbReference>
<name>A0AAV6VTN1_9ARAC</name>
<evidence type="ECO:0000313" key="2">
    <source>
        <dbReference type="Proteomes" id="UP000827092"/>
    </source>
</evidence>
<dbReference type="Proteomes" id="UP000827092">
    <property type="component" value="Unassembled WGS sequence"/>
</dbReference>
<protein>
    <submittedName>
        <fullName evidence="1">Uncharacterized protein</fullName>
    </submittedName>
</protein>
<proteinExistence type="predicted"/>